<dbReference type="Pfam" id="PF13005">
    <property type="entry name" value="zf-IS66"/>
    <property type="match status" value="1"/>
</dbReference>
<keyword evidence="4" id="KW-1185">Reference proteome</keyword>
<feature type="domain" description="Transposase IS66 central" evidence="1">
    <location>
        <begin position="77"/>
        <end position="355"/>
    </location>
</feature>
<protein>
    <recommendedName>
        <fullName evidence="5">Transposase</fullName>
    </recommendedName>
</protein>
<dbReference type="PANTHER" id="PTHR33678:SF1">
    <property type="entry name" value="BLL1576 PROTEIN"/>
    <property type="match status" value="1"/>
</dbReference>
<dbReference type="InterPro" id="IPR052344">
    <property type="entry name" value="Transposase-related"/>
</dbReference>
<evidence type="ECO:0008006" key="5">
    <source>
        <dbReference type="Google" id="ProtNLM"/>
    </source>
</evidence>
<dbReference type="NCBIfam" id="NF033517">
    <property type="entry name" value="transpos_IS66"/>
    <property type="match status" value="1"/>
</dbReference>
<dbReference type="Proteomes" id="UP001194714">
    <property type="component" value="Unassembled WGS sequence"/>
</dbReference>
<dbReference type="InterPro" id="IPR024474">
    <property type="entry name" value="Znf_dom_IS66"/>
</dbReference>
<name>A0ABS0B1J1_9BACT</name>
<dbReference type="Pfam" id="PF03050">
    <property type="entry name" value="DDE_Tnp_IS66"/>
    <property type="match status" value="1"/>
</dbReference>
<dbReference type="PANTHER" id="PTHR33678">
    <property type="entry name" value="BLL1576 PROTEIN"/>
    <property type="match status" value="1"/>
</dbReference>
<feature type="domain" description="Transposase IS66 zinc-finger binding" evidence="2">
    <location>
        <begin position="15"/>
        <end position="62"/>
    </location>
</feature>
<evidence type="ECO:0000313" key="4">
    <source>
        <dbReference type="Proteomes" id="UP001194714"/>
    </source>
</evidence>
<evidence type="ECO:0000259" key="1">
    <source>
        <dbReference type="Pfam" id="PF03050"/>
    </source>
</evidence>
<reference evidence="3 4" key="1">
    <citation type="submission" date="2020-01" db="EMBL/GenBank/DDBJ databases">
        <title>Draft genome sequence of Cand. Neptunochlamydia vexilliferae K9.</title>
        <authorList>
            <person name="Schulz F."/>
            <person name="Koestlbacher S."/>
            <person name="Wascher F."/>
            <person name="Pizzetti I."/>
            <person name="Horn M."/>
        </authorList>
    </citation>
    <scope>NUCLEOTIDE SEQUENCE [LARGE SCALE GENOMIC DNA]</scope>
    <source>
        <strain evidence="3 4">K9</strain>
    </source>
</reference>
<gene>
    <name evidence="3" type="ORF">NEPTK9_001805</name>
</gene>
<proteinExistence type="predicted"/>
<evidence type="ECO:0000313" key="3">
    <source>
        <dbReference type="EMBL" id="MBF5060272.1"/>
    </source>
</evidence>
<evidence type="ECO:0000259" key="2">
    <source>
        <dbReference type="Pfam" id="PF13005"/>
    </source>
</evidence>
<dbReference type="InterPro" id="IPR004291">
    <property type="entry name" value="Transposase_IS66_central"/>
</dbReference>
<dbReference type="EMBL" id="JAAEJV010000114">
    <property type="protein sequence ID" value="MBF5060272.1"/>
    <property type="molecule type" value="Genomic_DNA"/>
</dbReference>
<accession>A0ABS0B1J1</accession>
<sequence>MAQVENPDVVVTHAPTTCHGCGSDLSEIDGACVEKRQAFDIPKPVVEVTEHQVEEKKCPCCGEVSRGIFPDGIKGPVQYGERIRALAVYFAHQHFIPANRLCQVFEDVFGVAISGGTCPNFDKGLFEKLDSFEESLKAYLLAANTLHFDETGMRCEKKLHWVHVASSQVATLYTIHPKRGEVAMSVAGILPRFKGTAVHDHWTPYFRYKEPKHGLCNAHHLRELTSVHEQHKENWAKRMEELLIRANKEVDDYKKQGSLPRQILLQIEGDYAQIIKDGLKYHSELPPLPKGKRGRQKQRAGKNLLDRLKEKSDCVLLFMYDFSVPFTNNQGEQDIRMVKLKQKISGCFRTPDGGKIFCRIRSYISTARKQGWNIWDALTDAIRGSGSVKITV</sequence>
<organism evidence="3 4">
    <name type="scientific">Candidatus Neptunichlamydia vexilliferae</name>
    <dbReference type="NCBI Taxonomy" id="1651774"/>
    <lineage>
        <taxon>Bacteria</taxon>
        <taxon>Pseudomonadati</taxon>
        <taxon>Chlamydiota</taxon>
        <taxon>Chlamydiia</taxon>
        <taxon>Parachlamydiales</taxon>
        <taxon>Simkaniaceae</taxon>
        <taxon>Candidatus Neptunichlamydia</taxon>
    </lineage>
</organism>
<comment type="caution">
    <text evidence="3">The sequence shown here is derived from an EMBL/GenBank/DDBJ whole genome shotgun (WGS) entry which is preliminary data.</text>
</comment>